<feature type="region of interest" description="Disordered" evidence="2">
    <location>
        <begin position="586"/>
        <end position="608"/>
    </location>
</feature>
<accession>A0A9W9F4A0</accession>
<feature type="compositionally biased region" description="Basic residues" evidence="2">
    <location>
        <begin position="598"/>
        <end position="608"/>
    </location>
</feature>
<feature type="domain" description="DUF3835" evidence="3">
    <location>
        <begin position="438"/>
        <end position="451"/>
    </location>
</feature>
<feature type="coiled-coil region" evidence="1">
    <location>
        <begin position="95"/>
        <end position="122"/>
    </location>
</feature>
<dbReference type="SUPFAM" id="SSF46579">
    <property type="entry name" value="Prefoldin"/>
    <property type="match status" value="1"/>
</dbReference>
<dbReference type="GO" id="GO:0003682">
    <property type="term" value="F:chromatin binding"/>
    <property type="evidence" value="ECO:0007669"/>
    <property type="project" value="TreeGrafter"/>
</dbReference>
<comment type="caution">
    <text evidence="4">The sequence shown here is derived from an EMBL/GenBank/DDBJ whole genome shotgun (WGS) entry which is preliminary data.</text>
</comment>
<dbReference type="InterPro" id="IPR024325">
    <property type="entry name" value="DUF3835"/>
</dbReference>
<evidence type="ECO:0000313" key="5">
    <source>
        <dbReference type="Proteomes" id="UP001149165"/>
    </source>
</evidence>
<organism evidence="4 5">
    <name type="scientific">Penicillium angulare</name>
    <dbReference type="NCBI Taxonomy" id="116970"/>
    <lineage>
        <taxon>Eukaryota</taxon>
        <taxon>Fungi</taxon>
        <taxon>Dikarya</taxon>
        <taxon>Ascomycota</taxon>
        <taxon>Pezizomycotina</taxon>
        <taxon>Eurotiomycetes</taxon>
        <taxon>Eurotiomycetidae</taxon>
        <taxon>Eurotiales</taxon>
        <taxon>Aspergillaceae</taxon>
        <taxon>Penicillium</taxon>
    </lineage>
</organism>
<dbReference type="GO" id="GO:0019212">
    <property type="term" value="F:phosphatase inhibitor activity"/>
    <property type="evidence" value="ECO:0007669"/>
    <property type="project" value="TreeGrafter"/>
</dbReference>
<reference evidence="4" key="2">
    <citation type="journal article" date="2023" name="IMA Fungus">
        <title>Comparative genomic study of the Penicillium genus elucidates a diverse pangenome and 15 lateral gene transfer events.</title>
        <authorList>
            <person name="Petersen C."/>
            <person name="Sorensen T."/>
            <person name="Nielsen M.R."/>
            <person name="Sondergaard T.E."/>
            <person name="Sorensen J.L."/>
            <person name="Fitzpatrick D.A."/>
            <person name="Frisvad J.C."/>
            <person name="Nielsen K.L."/>
        </authorList>
    </citation>
    <scope>NUCLEOTIDE SEQUENCE</scope>
    <source>
        <strain evidence="4">IBT 30069</strain>
    </source>
</reference>
<proteinExistence type="predicted"/>
<gene>
    <name evidence="4" type="ORF">N7456_009066</name>
</gene>
<dbReference type="GO" id="GO:0003714">
    <property type="term" value="F:transcription corepressor activity"/>
    <property type="evidence" value="ECO:0007669"/>
    <property type="project" value="TreeGrafter"/>
</dbReference>
<dbReference type="EMBL" id="JAPQKH010000006">
    <property type="protein sequence ID" value="KAJ5093205.1"/>
    <property type="molecule type" value="Genomic_DNA"/>
</dbReference>
<name>A0A9W9F4A0_9EURO</name>
<dbReference type="InterPro" id="IPR052255">
    <property type="entry name" value="RNA_pol_II_subunit5-mediator"/>
</dbReference>
<evidence type="ECO:0000256" key="1">
    <source>
        <dbReference type="SAM" id="Coils"/>
    </source>
</evidence>
<feature type="compositionally biased region" description="Basic and acidic residues" evidence="2">
    <location>
        <begin position="516"/>
        <end position="539"/>
    </location>
</feature>
<sequence>MGVPAHNLDALEQRRLTLEDNILQLQKSLYHWRTWEAEYDGLRDEIKDLPGSATSEDFLAVGNDLGGSLVTEEELQTIIGTRSRGQVVDLLGRRIDYVKQNVAIMEKRLRAAEDEISGLDASESVSTEGGADFPMREIMEELDEDGEVIASSVNAPGDQAPQLLEVLKKVGVESIPEKAGASDGSSKDASATVEKSSEAPNTETVESQQNGTLNEQPPVPETHDSQEDELDLSKPVSIVTEQDRQQLPTADIDESEEDAKLRREMIEYGINEVGAIVAELELDEDASDVSYEEDYTWATDEEDEEEDEFGRTRTELTNDYHEQMRELEAKLNARGMWNMGKDTQTFPSEVQEEIQEAAPTNDVLVEEIADSSSKGKKPKKRVAFADDLDIAPAPTAPKIEQIPTTERRTLPPKPEPSPLSDAIIERTDRVQDSKSTEPAPPKKASRFKSARSAPSGAETENNSPAKAALDVVPNVADTRPTQTRVNTARPTTSLPLFPAKSQEPSPFSAPISDSLEETHTGPRPPEGKTLADKLVEREIAPGAAKAPETEEVDEEMHRREIASEFYRMRNHMIQNNGGFLNEEEEAMIPIETDEPPKRVSKFKSARMR</sequence>
<dbReference type="PANTHER" id="PTHR15111">
    <property type="entry name" value="RNA POLYMERASE II SUBUNIT 5-MEDIATING PROTEIN NNX3"/>
    <property type="match status" value="1"/>
</dbReference>
<dbReference type="Pfam" id="PF13758">
    <property type="entry name" value="Prefoldin_3"/>
    <property type="match status" value="1"/>
</dbReference>
<feature type="compositionally biased region" description="Polar residues" evidence="2">
    <location>
        <begin position="198"/>
        <end position="215"/>
    </location>
</feature>
<dbReference type="GO" id="GO:0000122">
    <property type="term" value="P:negative regulation of transcription by RNA polymerase II"/>
    <property type="evidence" value="ECO:0007669"/>
    <property type="project" value="TreeGrafter"/>
</dbReference>
<feature type="compositionally biased region" description="Low complexity" evidence="2">
    <location>
        <begin position="178"/>
        <end position="191"/>
    </location>
</feature>
<dbReference type="Proteomes" id="UP001149165">
    <property type="component" value="Unassembled WGS sequence"/>
</dbReference>
<dbReference type="AlphaFoldDB" id="A0A9W9F4A0"/>
<keyword evidence="1" id="KW-0175">Coiled coil</keyword>
<evidence type="ECO:0000256" key="2">
    <source>
        <dbReference type="SAM" id="MobiDB-lite"/>
    </source>
</evidence>
<feature type="compositionally biased region" description="Basic and acidic residues" evidence="2">
    <location>
        <begin position="423"/>
        <end position="435"/>
    </location>
</feature>
<dbReference type="InterPro" id="IPR039553">
    <property type="entry name" value="Prefoldin-like"/>
</dbReference>
<feature type="domain" description="DUF3835" evidence="3">
    <location>
        <begin position="530"/>
        <end position="607"/>
    </location>
</feature>
<dbReference type="Pfam" id="PF12927">
    <property type="entry name" value="DUF3835"/>
    <property type="match status" value="2"/>
</dbReference>
<keyword evidence="5" id="KW-1185">Reference proteome</keyword>
<protein>
    <recommendedName>
        <fullName evidence="3">DUF3835 domain-containing protein</fullName>
    </recommendedName>
</protein>
<dbReference type="PANTHER" id="PTHR15111:SF0">
    <property type="entry name" value="UNCONVENTIONAL PREFOLDIN RPB5 INTERACTOR 1"/>
    <property type="match status" value="1"/>
</dbReference>
<evidence type="ECO:0000259" key="3">
    <source>
        <dbReference type="Pfam" id="PF12927"/>
    </source>
</evidence>
<dbReference type="OrthoDB" id="21413at2759"/>
<feature type="region of interest" description="Disordered" evidence="2">
    <location>
        <begin position="176"/>
        <end position="258"/>
    </location>
</feature>
<reference evidence="4" key="1">
    <citation type="submission" date="2022-11" db="EMBL/GenBank/DDBJ databases">
        <authorList>
            <person name="Petersen C."/>
        </authorList>
    </citation>
    <scope>NUCLEOTIDE SEQUENCE</scope>
    <source>
        <strain evidence="4">IBT 30069</strain>
    </source>
</reference>
<feature type="region of interest" description="Disordered" evidence="2">
    <location>
        <begin position="368"/>
        <end position="557"/>
    </location>
</feature>
<evidence type="ECO:0000313" key="4">
    <source>
        <dbReference type="EMBL" id="KAJ5093205.1"/>
    </source>
</evidence>
<feature type="compositionally biased region" description="Polar residues" evidence="2">
    <location>
        <begin position="479"/>
        <end position="494"/>
    </location>
</feature>